<evidence type="ECO:0000313" key="2">
    <source>
        <dbReference type="EMBL" id="MBC9784101.1"/>
    </source>
</evidence>
<sequence length="128" mass="14720">MLAKRIFISFAIEDKTLRDFLVGQSRNEKSPFEFVDMSVKQPWDSAWKTKCRTKIKGCDGVIVIVTKNTKNADGQLWEIRCAKEEGIPCIGIWGNHDNRPTILPDELKGVKVINWTWNNIANWLKSLD</sequence>
<dbReference type="Gene3D" id="3.40.50.11200">
    <property type="match status" value="1"/>
</dbReference>
<reference evidence="2 3" key="1">
    <citation type="submission" date="2020-07" db="EMBL/GenBank/DDBJ databases">
        <title>Draft whole-genome sequence of Heliobacterium chlorum DSM 3682, type strain.</title>
        <authorList>
            <person name="Kyndt J.A."/>
            <person name="Meyer T.E."/>
            <person name="Imhoff J.F."/>
        </authorList>
    </citation>
    <scope>NUCLEOTIDE SEQUENCE [LARGE SCALE GENOMIC DNA]</scope>
    <source>
        <strain evidence="2 3">DSM 3682</strain>
    </source>
</reference>
<feature type="domain" description="Thoeris protein ThsB TIR-like" evidence="1">
    <location>
        <begin position="7"/>
        <end position="97"/>
    </location>
</feature>
<evidence type="ECO:0000313" key="3">
    <source>
        <dbReference type="Proteomes" id="UP000617402"/>
    </source>
</evidence>
<dbReference type="EMBL" id="JACVHF010000004">
    <property type="protein sequence ID" value="MBC9784101.1"/>
    <property type="molecule type" value="Genomic_DNA"/>
</dbReference>
<organism evidence="2 3">
    <name type="scientific">Heliobacterium chlorum</name>
    <dbReference type="NCBI Taxonomy" id="2698"/>
    <lineage>
        <taxon>Bacteria</taxon>
        <taxon>Bacillati</taxon>
        <taxon>Bacillota</taxon>
        <taxon>Clostridia</taxon>
        <taxon>Eubacteriales</taxon>
        <taxon>Heliobacteriaceae</taxon>
        <taxon>Heliobacterium</taxon>
    </lineage>
</organism>
<comment type="caution">
    <text evidence="2">The sequence shown here is derived from an EMBL/GenBank/DDBJ whole genome shotgun (WGS) entry which is preliminary data.</text>
</comment>
<accession>A0ABR7T3H4</accession>
<name>A0ABR7T3H4_HELCL</name>
<keyword evidence="3" id="KW-1185">Reference proteome</keyword>
<proteinExistence type="predicted"/>
<dbReference type="Pfam" id="PF08937">
    <property type="entry name" value="ThsB_TIR"/>
    <property type="match status" value="1"/>
</dbReference>
<dbReference type="InterPro" id="IPR015032">
    <property type="entry name" value="ThsB__TIR-like_domain"/>
</dbReference>
<evidence type="ECO:0000259" key="1">
    <source>
        <dbReference type="Pfam" id="PF08937"/>
    </source>
</evidence>
<gene>
    <name evidence="2" type="ORF">H1S01_06200</name>
</gene>
<protein>
    <recommendedName>
        <fullName evidence="1">Thoeris protein ThsB TIR-like domain-containing protein</fullName>
    </recommendedName>
</protein>
<dbReference type="Proteomes" id="UP000617402">
    <property type="component" value="Unassembled WGS sequence"/>
</dbReference>